<dbReference type="Gene3D" id="3.40.50.1000">
    <property type="entry name" value="HAD superfamily/HAD-like"/>
    <property type="match status" value="2"/>
</dbReference>
<evidence type="ECO:0000256" key="9">
    <source>
        <dbReference type="ARBA" id="ARBA00038148"/>
    </source>
</evidence>
<evidence type="ECO:0000256" key="7">
    <source>
        <dbReference type="ARBA" id="ARBA00022989"/>
    </source>
</evidence>
<dbReference type="InterPro" id="IPR044492">
    <property type="entry name" value="P_typ_ATPase_HD_dom"/>
</dbReference>
<feature type="transmembrane region" description="Helical" evidence="11">
    <location>
        <begin position="633"/>
        <end position="659"/>
    </location>
</feature>
<keyword evidence="2" id="KW-1003">Cell membrane</keyword>
<feature type="transmembrane region" description="Helical" evidence="11">
    <location>
        <begin position="604"/>
        <end position="627"/>
    </location>
</feature>
<keyword evidence="5" id="KW-0067">ATP-binding</keyword>
<dbReference type="InterPro" id="IPR008250">
    <property type="entry name" value="ATPase_P-typ_transduc_dom_A_sf"/>
</dbReference>
<feature type="compositionally biased region" description="Basic and acidic residues" evidence="10">
    <location>
        <begin position="164"/>
        <end position="173"/>
    </location>
</feature>
<dbReference type="PANTHER" id="PTHR43294:SF21">
    <property type="entry name" value="CATION TRANSPORTING ATPASE"/>
    <property type="match status" value="1"/>
</dbReference>
<dbReference type="SUPFAM" id="SSF56784">
    <property type="entry name" value="HAD-like"/>
    <property type="match status" value="1"/>
</dbReference>
<dbReference type="PRINTS" id="PR00120">
    <property type="entry name" value="HATPASE"/>
</dbReference>
<dbReference type="Pfam" id="PF00702">
    <property type="entry name" value="Hydrolase"/>
    <property type="match status" value="1"/>
</dbReference>
<dbReference type="InterPro" id="IPR059000">
    <property type="entry name" value="ATPase_P-type_domA"/>
</dbReference>
<dbReference type="PANTHER" id="PTHR43294">
    <property type="entry name" value="SODIUM/POTASSIUM-TRANSPORTING ATPASE SUBUNIT ALPHA"/>
    <property type="match status" value="1"/>
</dbReference>
<reference evidence="13" key="1">
    <citation type="submission" date="2022-07" db="EMBL/GenBank/DDBJ databases">
        <title>Phylogenomic reconstructions and comparative analyses of Kickxellomycotina fungi.</title>
        <authorList>
            <person name="Reynolds N.K."/>
            <person name="Stajich J.E."/>
            <person name="Barry K."/>
            <person name="Grigoriev I.V."/>
            <person name="Crous P."/>
            <person name="Smith M.E."/>
        </authorList>
    </citation>
    <scope>NUCLEOTIDE SEQUENCE</scope>
    <source>
        <strain evidence="13">NBRC 105413</strain>
    </source>
</reference>
<protein>
    <recommendedName>
        <fullName evidence="12">Cation-transporting P-type ATPase N-terminal domain-containing protein</fullName>
    </recommendedName>
</protein>
<dbReference type="SUPFAM" id="SSF81653">
    <property type="entry name" value="Calcium ATPase, transduction domain A"/>
    <property type="match status" value="1"/>
</dbReference>
<feature type="transmembrane region" description="Helical" evidence="11">
    <location>
        <begin position="1358"/>
        <end position="1376"/>
    </location>
</feature>
<gene>
    <name evidence="13" type="ORF">LPJ64_002785</name>
</gene>
<evidence type="ECO:0000256" key="6">
    <source>
        <dbReference type="ARBA" id="ARBA00022967"/>
    </source>
</evidence>
<dbReference type="InterPro" id="IPR050510">
    <property type="entry name" value="Cation_transp_ATPase_P-type"/>
</dbReference>
<evidence type="ECO:0000256" key="1">
    <source>
        <dbReference type="ARBA" id="ARBA00004651"/>
    </source>
</evidence>
<dbReference type="GO" id="GO:0016887">
    <property type="term" value="F:ATP hydrolysis activity"/>
    <property type="evidence" value="ECO:0007669"/>
    <property type="project" value="InterPro"/>
</dbReference>
<name>A0A9W8CIS2_9FUNG</name>
<dbReference type="Pfam" id="PF00122">
    <property type="entry name" value="E1-E2_ATPase"/>
    <property type="match status" value="1"/>
</dbReference>
<feature type="region of interest" description="Disordered" evidence="10">
    <location>
        <begin position="147"/>
        <end position="188"/>
    </location>
</feature>
<evidence type="ECO:0000256" key="4">
    <source>
        <dbReference type="ARBA" id="ARBA00022741"/>
    </source>
</evidence>
<dbReference type="InterPro" id="IPR023299">
    <property type="entry name" value="ATPase_P-typ_cyto_dom_N"/>
</dbReference>
<dbReference type="FunFam" id="3.40.50.1000:FF:000001">
    <property type="entry name" value="Phospholipid-transporting ATPase IC"/>
    <property type="match status" value="1"/>
</dbReference>
<feature type="transmembrane region" description="Helical" evidence="11">
    <location>
        <begin position="1289"/>
        <end position="1307"/>
    </location>
</feature>
<dbReference type="SFLD" id="SFLDG00002">
    <property type="entry name" value="C1.7:_P-type_atpase_like"/>
    <property type="match status" value="1"/>
</dbReference>
<dbReference type="InterPro" id="IPR023298">
    <property type="entry name" value="ATPase_P-typ_TM_dom_sf"/>
</dbReference>
<proteinExistence type="inferred from homology"/>
<dbReference type="Pfam" id="PF00689">
    <property type="entry name" value="Cation_ATPase_C"/>
    <property type="match status" value="1"/>
</dbReference>
<dbReference type="FunFam" id="3.40.50.1000:FF:000028">
    <property type="entry name" value="Calcium-transporting P-type ATPase, putative"/>
    <property type="match status" value="1"/>
</dbReference>
<dbReference type="GO" id="GO:0005886">
    <property type="term" value="C:plasma membrane"/>
    <property type="evidence" value="ECO:0007669"/>
    <property type="project" value="UniProtKB-SubCell"/>
</dbReference>
<dbReference type="NCBIfam" id="TIGR01494">
    <property type="entry name" value="ATPase_P-type"/>
    <property type="match status" value="2"/>
</dbReference>
<dbReference type="Pfam" id="PF13246">
    <property type="entry name" value="Cation_ATPase"/>
    <property type="match status" value="1"/>
</dbReference>
<evidence type="ECO:0000256" key="5">
    <source>
        <dbReference type="ARBA" id="ARBA00022840"/>
    </source>
</evidence>
<dbReference type="InterPro" id="IPR018303">
    <property type="entry name" value="ATPase_P-typ_P_site"/>
</dbReference>
<dbReference type="EMBL" id="JANBOH010000096">
    <property type="protein sequence ID" value="KAJ1645624.1"/>
    <property type="molecule type" value="Genomic_DNA"/>
</dbReference>
<dbReference type="InterPro" id="IPR006068">
    <property type="entry name" value="ATPase_P-typ_cation-transptr_C"/>
</dbReference>
<keyword evidence="8 11" id="KW-0472">Membrane</keyword>
<evidence type="ECO:0000256" key="8">
    <source>
        <dbReference type="ARBA" id="ARBA00023136"/>
    </source>
</evidence>
<organism evidence="13 14">
    <name type="scientific">Coemansia asiatica</name>
    <dbReference type="NCBI Taxonomy" id="1052880"/>
    <lineage>
        <taxon>Eukaryota</taxon>
        <taxon>Fungi</taxon>
        <taxon>Fungi incertae sedis</taxon>
        <taxon>Zoopagomycota</taxon>
        <taxon>Kickxellomycotina</taxon>
        <taxon>Kickxellomycetes</taxon>
        <taxon>Kickxellales</taxon>
        <taxon>Kickxellaceae</taxon>
        <taxon>Coemansia</taxon>
    </lineage>
</organism>
<sequence>MPPTPSAAAADSAPTSVGAADAVAPAASASNDVEAAADTAFAGVPLASVGIRSGEENDSDKAKSVSIENVADEKQQLSPISPVLGPGVPAPIIDGKESVEFQIGNHVVDLFDILASRDSSNGSSSSRRYSLVHNNPLLRHMRDATNNMLRSSPSSTTIGSGESEQTRHSENNSREGQLQPQQGGSRNADDISLTEVLDSLQYVVNFRLKGRQQPHLDAELMRRLCDALLLTMTITQGSFLNKRLTEDARSAYFLFGQFIEEINEFQHCVGEKPVSELRRALKLHKRITDSGPEEEKLALVTILRLVLACLPPGNDWRDLVDEHEQRNIAPVVEKYSQIIEDDAASYHMPVTGGVIYPPPSLYFDRTVEKLLVMFKTDLNNGLTSEQVDERHGFYGRNELPRPVRRPWWKIVWAQLTDLMILMLCAAIIATAVDGEWKSSIVLGVVVVLNTIVGAWQEIKAGKALSALENLGTTNAQVIRNGVLESVDAADLVPGDLVELNEGESVPADLRLVFCAQLEIVESVLTGESVGVAKDPKAIKVRTRQPPLGDCKGNAFMSTLVSHGRGRGIVIRTGHKTEIGKISVAINRSASTVRKTPIQKKLTRLGLWLVILALSLCAVIVICGVSWGRKFVPIFITGISLAVSVIPEGLVAVTTVTMALGVRRMARRNALVRTLPAVETLGGVTVICSDKTGTLTEGKMGVSEMVDANGMLFEFSKSTSRDPNEGEVSFRGHVSGIDSEAAPSIQDIEKHSTVAADMSLVACSLCNNAEVFFDNESGQWSSLGDATEVALTIAAQKAGLRKSDVVFCSGSDKKNSSMRVALTSPSPSPLKLLVENAFDSDRKRMSVVYELNSVDSAAASSSGKKRRCVVTLVKGAPEEILSVCSRQLASNASGFLRRHSTTAEGKPASNFPEAIAAGIVSSLSNNAVALTSEMTRYAGETCEKMAGRGLRVLGLAAKVTYMDSDAPVSDEALGVAWAEDDLTFAGLVGLIDPPRAGIVDSVHRCHNAGIKVIMITGDHIGTATAIAQSIGIIREDKLDMQRAISGAELDLLSEEATALLDPFPSVFARVSPENKIKIVRALQQGGHVVAMTGDGVNDAAAVKGADVGVAMGLGGTDITKQAADIVLVDDNFTTIVAAVEEGRRIFDNILKFILYLLSCNSAEIFLFLFAAILNLDFPFTTIMILWANIIADIPPALSLGMDPPERNIMNRPPRNPKSGVLTRSTTLVLVLQALFMSVVTFGVFLAAVLTPFGNTVLTNKQGTVPDTYVPSIFHQGNPETNADENMSPHIAGARSLAFGVLTVLQLNQAFLSRSIDISVFKTGLRANKWMVGCVLLSFGCYILGVYVPGLNDWLELVPIGWQAWLVILGAVVLQVVFSELMKLCLRRIGFNNKNSNKSETSHHHDDDGVHDAV</sequence>
<accession>A0A9W8CIS2</accession>
<dbReference type="Proteomes" id="UP001145021">
    <property type="component" value="Unassembled WGS sequence"/>
</dbReference>
<feature type="compositionally biased region" description="Polar residues" evidence="10">
    <location>
        <begin position="174"/>
        <end position="185"/>
    </location>
</feature>
<comment type="subcellular location">
    <subcellularLocation>
        <location evidence="1">Cell membrane</location>
        <topology evidence="1">Multi-pass membrane protein</topology>
    </subcellularLocation>
</comment>
<dbReference type="GO" id="GO:0005384">
    <property type="term" value="F:manganese ion transmembrane transporter activity"/>
    <property type="evidence" value="ECO:0007669"/>
    <property type="project" value="UniProtKB-ARBA"/>
</dbReference>
<evidence type="ECO:0000313" key="13">
    <source>
        <dbReference type="EMBL" id="KAJ1645624.1"/>
    </source>
</evidence>
<dbReference type="Gene3D" id="3.40.1110.10">
    <property type="entry name" value="Calcium-transporting ATPase, cytoplasmic domain N"/>
    <property type="match status" value="2"/>
</dbReference>
<dbReference type="GO" id="GO:1902600">
    <property type="term" value="P:proton transmembrane transport"/>
    <property type="evidence" value="ECO:0007669"/>
    <property type="project" value="TreeGrafter"/>
</dbReference>
<evidence type="ECO:0000259" key="12">
    <source>
        <dbReference type="SMART" id="SM00831"/>
    </source>
</evidence>
<keyword evidence="7 11" id="KW-1133">Transmembrane helix</keyword>
<dbReference type="InterPro" id="IPR001757">
    <property type="entry name" value="P_typ_ATPase"/>
</dbReference>
<dbReference type="PROSITE" id="PS00154">
    <property type="entry name" value="ATPASE_E1_E2"/>
    <property type="match status" value="1"/>
</dbReference>
<comment type="similarity">
    <text evidence="9">Belongs to the cation transport ATPase (P-type) (TC 3.A.3) family.</text>
</comment>
<dbReference type="SFLD" id="SFLDF00027">
    <property type="entry name" value="p-type_atpase"/>
    <property type="match status" value="1"/>
</dbReference>
<evidence type="ECO:0000256" key="2">
    <source>
        <dbReference type="ARBA" id="ARBA00022475"/>
    </source>
</evidence>
<feature type="transmembrane region" description="Helical" evidence="11">
    <location>
        <begin position="410"/>
        <end position="432"/>
    </location>
</feature>
<dbReference type="GO" id="GO:0036376">
    <property type="term" value="P:sodium ion export across plasma membrane"/>
    <property type="evidence" value="ECO:0007669"/>
    <property type="project" value="TreeGrafter"/>
</dbReference>
<dbReference type="InterPro" id="IPR036412">
    <property type="entry name" value="HAD-like_sf"/>
</dbReference>
<dbReference type="SFLD" id="SFLDS00003">
    <property type="entry name" value="Haloacid_Dehalogenase"/>
    <property type="match status" value="1"/>
</dbReference>
<feature type="transmembrane region" description="Helical" evidence="11">
    <location>
        <begin position="1178"/>
        <end position="1198"/>
    </location>
</feature>
<dbReference type="GO" id="GO:0030007">
    <property type="term" value="P:intracellular potassium ion homeostasis"/>
    <property type="evidence" value="ECO:0007669"/>
    <property type="project" value="TreeGrafter"/>
</dbReference>
<dbReference type="Gene3D" id="1.20.1110.10">
    <property type="entry name" value="Calcium-transporting ATPase, transmembrane domain"/>
    <property type="match status" value="2"/>
</dbReference>
<evidence type="ECO:0000256" key="10">
    <source>
        <dbReference type="SAM" id="MobiDB-lite"/>
    </source>
</evidence>
<feature type="domain" description="Cation-transporting P-type ATPase N-terminal" evidence="12">
    <location>
        <begin position="361"/>
        <end position="435"/>
    </location>
</feature>
<dbReference type="GO" id="GO:0005391">
    <property type="term" value="F:P-type sodium:potassium-exchanging transporter activity"/>
    <property type="evidence" value="ECO:0007669"/>
    <property type="project" value="TreeGrafter"/>
</dbReference>
<keyword evidence="14" id="KW-1185">Reference proteome</keyword>
<dbReference type="PRINTS" id="PR00119">
    <property type="entry name" value="CATATPASE"/>
</dbReference>
<dbReference type="InterPro" id="IPR004014">
    <property type="entry name" value="ATPase_P-typ_cation-transptr_N"/>
</dbReference>
<dbReference type="SUPFAM" id="SSF81660">
    <property type="entry name" value="Metal cation-transporting ATPase, ATP-binding domain N"/>
    <property type="match status" value="1"/>
</dbReference>
<feature type="transmembrane region" description="Helical" evidence="11">
    <location>
        <begin position="1219"/>
        <end position="1248"/>
    </location>
</feature>
<dbReference type="Pfam" id="PF00690">
    <property type="entry name" value="Cation_ATPase_N"/>
    <property type="match status" value="1"/>
</dbReference>
<keyword evidence="4" id="KW-0547">Nucleotide-binding</keyword>
<dbReference type="SMART" id="SM00831">
    <property type="entry name" value="Cation_ATPase_N"/>
    <property type="match status" value="1"/>
</dbReference>
<feature type="transmembrane region" description="Helical" evidence="11">
    <location>
        <begin position="1328"/>
        <end position="1346"/>
    </location>
</feature>
<dbReference type="GO" id="GO:1990573">
    <property type="term" value="P:potassium ion import across plasma membrane"/>
    <property type="evidence" value="ECO:0007669"/>
    <property type="project" value="TreeGrafter"/>
</dbReference>
<dbReference type="SUPFAM" id="SSF81665">
    <property type="entry name" value="Calcium ATPase, transmembrane domain M"/>
    <property type="match status" value="1"/>
</dbReference>
<dbReference type="GO" id="GO:0005524">
    <property type="term" value="F:ATP binding"/>
    <property type="evidence" value="ECO:0007669"/>
    <property type="project" value="UniProtKB-KW"/>
</dbReference>
<evidence type="ECO:0000256" key="11">
    <source>
        <dbReference type="SAM" id="Phobius"/>
    </source>
</evidence>
<comment type="caution">
    <text evidence="13">The sequence shown here is derived from an EMBL/GenBank/DDBJ whole genome shotgun (WGS) entry which is preliminary data.</text>
</comment>
<evidence type="ECO:0000256" key="3">
    <source>
        <dbReference type="ARBA" id="ARBA00022692"/>
    </source>
</evidence>
<feature type="compositionally biased region" description="Polar residues" evidence="10">
    <location>
        <begin position="147"/>
        <end position="163"/>
    </location>
</feature>
<dbReference type="Gene3D" id="2.70.150.10">
    <property type="entry name" value="Calcium-transporting ATPase, cytoplasmic transduction domain A"/>
    <property type="match status" value="1"/>
</dbReference>
<dbReference type="InterPro" id="IPR023214">
    <property type="entry name" value="HAD_sf"/>
</dbReference>
<evidence type="ECO:0000313" key="14">
    <source>
        <dbReference type="Proteomes" id="UP001145021"/>
    </source>
</evidence>
<dbReference type="GO" id="GO:0006883">
    <property type="term" value="P:intracellular sodium ion homeostasis"/>
    <property type="evidence" value="ECO:0007669"/>
    <property type="project" value="TreeGrafter"/>
</dbReference>
<keyword evidence="6" id="KW-1278">Translocase</keyword>
<keyword evidence="3 11" id="KW-0812">Transmembrane</keyword>
<feature type="transmembrane region" description="Helical" evidence="11">
    <location>
        <begin position="1151"/>
        <end position="1172"/>
    </location>
</feature>